<dbReference type="Proteomes" id="UP001239111">
    <property type="component" value="Chromosome 4"/>
</dbReference>
<comment type="caution">
    <text evidence="1">The sequence shown here is derived from an EMBL/GenBank/DDBJ whole genome shotgun (WGS) entry which is preliminary data.</text>
</comment>
<evidence type="ECO:0000313" key="2">
    <source>
        <dbReference type="Proteomes" id="UP001239111"/>
    </source>
</evidence>
<organism evidence="1 2">
    <name type="scientific">Eretmocerus hayati</name>
    <dbReference type="NCBI Taxonomy" id="131215"/>
    <lineage>
        <taxon>Eukaryota</taxon>
        <taxon>Metazoa</taxon>
        <taxon>Ecdysozoa</taxon>
        <taxon>Arthropoda</taxon>
        <taxon>Hexapoda</taxon>
        <taxon>Insecta</taxon>
        <taxon>Pterygota</taxon>
        <taxon>Neoptera</taxon>
        <taxon>Endopterygota</taxon>
        <taxon>Hymenoptera</taxon>
        <taxon>Apocrita</taxon>
        <taxon>Proctotrupomorpha</taxon>
        <taxon>Chalcidoidea</taxon>
        <taxon>Aphelinidae</taxon>
        <taxon>Aphelininae</taxon>
        <taxon>Eretmocerus</taxon>
    </lineage>
</organism>
<gene>
    <name evidence="1" type="ORF">QAD02_010014</name>
</gene>
<reference evidence="1" key="1">
    <citation type="submission" date="2023-04" db="EMBL/GenBank/DDBJ databases">
        <title>A chromosome-level genome assembly of the parasitoid wasp Eretmocerus hayati.</title>
        <authorList>
            <person name="Zhong Y."/>
            <person name="Liu S."/>
            <person name="Liu Y."/>
        </authorList>
    </citation>
    <scope>NUCLEOTIDE SEQUENCE</scope>
    <source>
        <strain evidence="1">ZJU_SS_LIU_2023</strain>
    </source>
</reference>
<keyword evidence="2" id="KW-1185">Reference proteome</keyword>
<sequence>MGPVKYRLNDAKETLERTPAKEWLCGGFRTVAVAAELIRNSKVVAVPTDTIYGLAGLAQDKAAIARLYEIKERDPNKPLAICVCDNSDIEKWAHTEDLPDGLLDALLPGPTTLVLKRKEALNQTLNPGNPNIGVRVPAFEFVRSLAKMVNGPIALTSANKSGKRSTLHPKEFEDLWSELDGVFYDKVSRSNLKNSWRSGSTVVDLTVKGEFTILRRGIGFRKTFPILQKFQLTERPRPKRVKPVVKEDTHETSEIRASASNS</sequence>
<evidence type="ECO:0000313" key="1">
    <source>
        <dbReference type="EMBL" id="KAJ8668351.1"/>
    </source>
</evidence>
<proteinExistence type="predicted"/>
<protein>
    <submittedName>
        <fullName evidence="1">Uncharacterized protein</fullName>
    </submittedName>
</protein>
<accession>A0ACC2NCB6</accession>
<name>A0ACC2NCB6_9HYME</name>
<dbReference type="EMBL" id="CM056744">
    <property type="protein sequence ID" value="KAJ8668351.1"/>
    <property type="molecule type" value="Genomic_DNA"/>
</dbReference>